<reference evidence="1" key="1">
    <citation type="submission" date="2021-02" db="EMBL/GenBank/DDBJ databases">
        <authorList>
            <consortium name="DOE Joint Genome Institute"/>
            <person name="Ahrendt S."/>
            <person name="Looney B.P."/>
            <person name="Miyauchi S."/>
            <person name="Morin E."/>
            <person name="Drula E."/>
            <person name="Courty P.E."/>
            <person name="Chicoki N."/>
            <person name="Fauchery L."/>
            <person name="Kohler A."/>
            <person name="Kuo A."/>
            <person name="Labutti K."/>
            <person name="Pangilinan J."/>
            <person name="Lipzen A."/>
            <person name="Riley R."/>
            <person name="Andreopoulos W."/>
            <person name="He G."/>
            <person name="Johnson J."/>
            <person name="Barry K.W."/>
            <person name="Grigoriev I.V."/>
            <person name="Nagy L."/>
            <person name="Hibbett D."/>
            <person name="Henrissat B."/>
            <person name="Matheny P.B."/>
            <person name="Labbe J."/>
            <person name="Martin F."/>
        </authorList>
    </citation>
    <scope>NUCLEOTIDE SEQUENCE</scope>
    <source>
        <strain evidence="1">EC-137</strain>
    </source>
</reference>
<sequence>MRWSVLSLALSGITTNVLAINLFENTAIVRTIEPAGALVHVTTTYAVKVLVENANSYIFALSEDEASKTSKMHVSLKGQSVQLGIKEHGVQDGIARYTTYLPEGMAINATTNVVVERVLTRAARPWPTQASQEEDQFMKYDGELFVLSPYPTNTQRTKVRAPSSRIARYNTPEDVSFQTDSIVTKSGATITYGPFTSIPISANAGFISKHQRPISVQYHYEHAVVEVNNLVRTAEISHWGANLNVENNLVLHNGGPELKGHFSRVKHQMQMYMGQLRSHVLPAVSLNLPPGARDAYFVDLNGNVSTSRFRPVPSVPKSQSARQSSYLELRPRFPLMGGWNYSHTVGWDQPLADVAAYDPTNGTYIVAVPLLTPIATSVVNDLTFKVIMPEGATDVEVFAPYKPLSVEHSTHISYLDTVGRPAVTLEYKYLTDSHTDSVYVKYKLPVVSHFQKPRAVASAFFVLFSLVFVTRRMDFSIRKA</sequence>
<dbReference type="Proteomes" id="UP000814128">
    <property type="component" value="Unassembled WGS sequence"/>
</dbReference>
<evidence type="ECO:0000313" key="2">
    <source>
        <dbReference type="Proteomes" id="UP000814128"/>
    </source>
</evidence>
<evidence type="ECO:0000313" key="1">
    <source>
        <dbReference type="EMBL" id="KAI0036721.1"/>
    </source>
</evidence>
<keyword evidence="2" id="KW-1185">Reference proteome</keyword>
<name>A0ACB8QZM1_9AGAM</name>
<accession>A0ACB8QZM1</accession>
<comment type="caution">
    <text evidence="1">The sequence shown here is derived from an EMBL/GenBank/DDBJ whole genome shotgun (WGS) entry which is preliminary data.</text>
</comment>
<organism evidence="1 2">
    <name type="scientific">Vararia minispora EC-137</name>
    <dbReference type="NCBI Taxonomy" id="1314806"/>
    <lineage>
        <taxon>Eukaryota</taxon>
        <taxon>Fungi</taxon>
        <taxon>Dikarya</taxon>
        <taxon>Basidiomycota</taxon>
        <taxon>Agaricomycotina</taxon>
        <taxon>Agaricomycetes</taxon>
        <taxon>Russulales</taxon>
        <taxon>Lachnocladiaceae</taxon>
        <taxon>Vararia</taxon>
    </lineage>
</organism>
<reference evidence="1" key="2">
    <citation type="journal article" date="2022" name="New Phytol.">
        <title>Evolutionary transition to the ectomycorrhizal habit in the genomes of a hyperdiverse lineage of mushroom-forming fungi.</title>
        <authorList>
            <person name="Looney B."/>
            <person name="Miyauchi S."/>
            <person name="Morin E."/>
            <person name="Drula E."/>
            <person name="Courty P.E."/>
            <person name="Kohler A."/>
            <person name="Kuo A."/>
            <person name="LaButti K."/>
            <person name="Pangilinan J."/>
            <person name="Lipzen A."/>
            <person name="Riley R."/>
            <person name="Andreopoulos W."/>
            <person name="He G."/>
            <person name="Johnson J."/>
            <person name="Nolan M."/>
            <person name="Tritt A."/>
            <person name="Barry K.W."/>
            <person name="Grigoriev I.V."/>
            <person name="Nagy L.G."/>
            <person name="Hibbett D."/>
            <person name="Henrissat B."/>
            <person name="Matheny P.B."/>
            <person name="Labbe J."/>
            <person name="Martin F.M."/>
        </authorList>
    </citation>
    <scope>NUCLEOTIDE SEQUENCE</scope>
    <source>
        <strain evidence="1">EC-137</strain>
    </source>
</reference>
<protein>
    <submittedName>
        <fullName evidence="1">Oligosaccharyl transferase alpha subunit</fullName>
    </submittedName>
</protein>
<proteinExistence type="predicted"/>
<keyword evidence="1" id="KW-0808">Transferase</keyword>
<dbReference type="EMBL" id="MU273468">
    <property type="protein sequence ID" value="KAI0036721.1"/>
    <property type="molecule type" value="Genomic_DNA"/>
</dbReference>
<gene>
    <name evidence="1" type="ORF">K488DRAFT_75733</name>
</gene>